<proteinExistence type="predicted"/>
<dbReference type="InterPro" id="IPR014509">
    <property type="entry name" value="YjdF-like"/>
</dbReference>
<evidence type="ECO:0000313" key="3">
    <source>
        <dbReference type="Proteomes" id="UP001321861"/>
    </source>
</evidence>
<keyword evidence="1" id="KW-0812">Transmembrane</keyword>
<dbReference type="KEGG" id="xap:XA3_09120"/>
<dbReference type="Proteomes" id="UP001321861">
    <property type="component" value="Chromosome"/>
</dbReference>
<feature type="transmembrane region" description="Helical" evidence="1">
    <location>
        <begin position="89"/>
        <end position="107"/>
    </location>
</feature>
<feature type="transmembrane region" description="Helical" evidence="1">
    <location>
        <begin position="7"/>
        <end position="28"/>
    </location>
</feature>
<dbReference type="EMBL" id="AP026802">
    <property type="protein sequence ID" value="BDR58471.1"/>
    <property type="molecule type" value="Genomic_DNA"/>
</dbReference>
<evidence type="ECO:0000313" key="2">
    <source>
        <dbReference type="EMBL" id="BDR58471.1"/>
    </source>
</evidence>
<feature type="transmembrane region" description="Helical" evidence="1">
    <location>
        <begin position="119"/>
        <end position="140"/>
    </location>
</feature>
<dbReference type="RefSeq" id="WP_317636371.1">
    <property type="nucleotide sequence ID" value="NZ_AP026802.1"/>
</dbReference>
<keyword evidence="1" id="KW-0472">Membrane</keyword>
<keyword evidence="1" id="KW-1133">Transmembrane helix</keyword>
<evidence type="ECO:0008006" key="4">
    <source>
        <dbReference type="Google" id="ProtNLM"/>
    </source>
</evidence>
<organism evidence="2 3">
    <name type="scientific">Xylocopilactobacillus apicola</name>
    <dbReference type="NCBI Taxonomy" id="2932184"/>
    <lineage>
        <taxon>Bacteria</taxon>
        <taxon>Bacillati</taxon>
        <taxon>Bacillota</taxon>
        <taxon>Bacilli</taxon>
        <taxon>Lactobacillales</taxon>
        <taxon>Lactobacillaceae</taxon>
        <taxon>Xylocopilactobacillus</taxon>
    </lineage>
</organism>
<feature type="transmembrane region" description="Helical" evidence="1">
    <location>
        <begin position="176"/>
        <end position="194"/>
    </location>
</feature>
<keyword evidence="3" id="KW-1185">Reference proteome</keyword>
<name>A0AAU9DJ33_9LACO</name>
<dbReference type="Pfam" id="PF09997">
    <property type="entry name" value="DUF2238"/>
    <property type="match status" value="1"/>
</dbReference>
<dbReference type="AlphaFoldDB" id="A0AAU9DJ33"/>
<feature type="transmembrane region" description="Helical" evidence="1">
    <location>
        <begin position="34"/>
        <end position="55"/>
    </location>
</feature>
<reference evidence="2 3" key="1">
    <citation type="journal article" date="2023" name="Microbiol. Spectr.">
        <title>Symbiosis of Carpenter Bees with Uncharacterized Lactic Acid Bacteria Showing NAD Auxotrophy.</title>
        <authorList>
            <person name="Kawasaki S."/>
            <person name="Ozawa K."/>
            <person name="Mori T."/>
            <person name="Yamamoto A."/>
            <person name="Ito M."/>
            <person name="Ohkuma M."/>
            <person name="Sakamoto M."/>
            <person name="Matsutani M."/>
        </authorList>
    </citation>
    <scope>NUCLEOTIDE SEQUENCE [LARGE SCALE GENOMIC DNA]</scope>
    <source>
        <strain evidence="2 3">XA3</strain>
    </source>
</reference>
<evidence type="ECO:0000256" key="1">
    <source>
        <dbReference type="SAM" id="Phobius"/>
    </source>
</evidence>
<feature type="transmembrane region" description="Helical" evidence="1">
    <location>
        <begin position="62"/>
        <end position="83"/>
    </location>
</feature>
<accession>A0AAU9DJ33</accession>
<protein>
    <recommendedName>
        <fullName evidence="4">DUF2238 domain-containing protein</fullName>
    </recommendedName>
</protein>
<gene>
    <name evidence="2" type="ORF">XA3_09120</name>
</gene>
<sequence>MNHRTIFKLAIVISFVTILSSISVFYLYHSRYLQVLSVVVLVFAPFLIENIFHFYFPSQLIVLYDIFLIASIILGTGFGFYGVPLWDKYLHVFAGFVMSALGLSILLNIFSDEFVKQHYWLIGCYSSSFAALLSILWEIYEYLGDLFLKLNMQRYQSSGGIPYIGNAALNDTMGDLIADVIGALFFFLIFCYQIKNQKFKIDRWRFKKI</sequence>